<dbReference type="RefSeq" id="XP_007837530.1">
    <property type="nucleotide sequence ID" value="XM_007839339.1"/>
</dbReference>
<reference evidence="3" key="1">
    <citation type="journal article" date="2015" name="BMC Genomics">
        <title>Genomic and transcriptomic analysis of the endophytic fungus Pestalotiopsis fici reveals its lifestyle and high potential for synthesis of natural products.</title>
        <authorList>
            <person name="Wang X."/>
            <person name="Zhang X."/>
            <person name="Liu L."/>
            <person name="Xiang M."/>
            <person name="Wang W."/>
            <person name="Sun X."/>
            <person name="Che Y."/>
            <person name="Guo L."/>
            <person name="Liu G."/>
            <person name="Guo L."/>
            <person name="Wang C."/>
            <person name="Yin W.B."/>
            <person name="Stadler M."/>
            <person name="Zhang X."/>
            <person name="Liu X."/>
        </authorList>
    </citation>
    <scope>NUCLEOTIDE SEQUENCE [LARGE SCALE GENOMIC DNA]</scope>
    <source>
        <strain evidence="3">W106-1 / CGMCC3.15140</strain>
    </source>
</reference>
<dbReference type="KEGG" id="pfy:PFICI_10758"/>
<dbReference type="AlphaFoldDB" id="W3WSU6"/>
<gene>
    <name evidence="2" type="ORF">PFICI_10758</name>
</gene>
<organism evidence="2 3">
    <name type="scientific">Pestalotiopsis fici (strain W106-1 / CGMCC3.15140)</name>
    <dbReference type="NCBI Taxonomy" id="1229662"/>
    <lineage>
        <taxon>Eukaryota</taxon>
        <taxon>Fungi</taxon>
        <taxon>Dikarya</taxon>
        <taxon>Ascomycota</taxon>
        <taxon>Pezizomycotina</taxon>
        <taxon>Sordariomycetes</taxon>
        <taxon>Xylariomycetidae</taxon>
        <taxon>Amphisphaeriales</taxon>
        <taxon>Sporocadaceae</taxon>
        <taxon>Pestalotiopsis</taxon>
    </lineage>
</organism>
<protein>
    <submittedName>
        <fullName evidence="2">Uncharacterized protein</fullName>
    </submittedName>
</protein>
<keyword evidence="3" id="KW-1185">Reference proteome</keyword>
<dbReference type="Proteomes" id="UP000030651">
    <property type="component" value="Unassembled WGS sequence"/>
</dbReference>
<sequence>MVPSVPSPSSPPTKRKTGSSGTGGTGRSGRASSSSTSGSRSSAATASSSSSSSAQQQQQQPEYVQQPCASLIYAPEYNMAEGSMIDYANPCATGGCLVSPGCTSGSCRLEDLGGRWICCQCYRGGNTFRWCAHPMKKVPDTMCYHVVCENCCADS</sequence>
<dbReference type="OrthoDB" id="5220127at2759"/>
<feature type="compositionally biased region" description="Low complexity" evidence="1">
    <location>
        <begin position="28"/>
        <end position="63"/>
    </location>
</feature>
<evidence type="ECO:0000313" key="2">
    <source>
        <dbReference type="EMBL" id="ETS76884.1"/>
    </source>
</evidence>
<dbReference type="InParanoid" id="W3WSU6"/>
<dbReference type="eggNOG" id="ENOG502R0UX">
    <property type="taxonomic scope" value="Eukaryota"/>
</dbReference>
<feature type="region of interest" description="Disordered" evidence="1">
    <location>
        <begin position="1"/>
        <end position="63"/>
    </location>
</feature>
<dbReference type="HOGENOM" id="CLU_1696133_0_0_1"/>
<evidence type="ECO:0000256" key="1">
    <source>
        <dbReference type="SAM" id="MobiDB-lite"/>
    </source>
</evidence>
<dbReference type="EMBL" id="KI912116">
    <property type="protein sequence ID" value="ETS76884.1"/>
    <property type="molecule type" value="Genomic_DNA"/>
</dbReference>
<accession>W3WSU6</accession>
<name>W3WSU6_PESFW</name>
<proteinExistence type="predicted"/>
<feature type="compositionally biased region" description="Pro residues" evidence="1">
    <location>
        <begin position="1"/>
        <end position="11"/>
    </location>
</feature>
<evidence type="ECO:0000313" key="3">
    <source>
        <dbReference type="Proteomes" id="UP000030651"/>
    </source>
</evidence>
<dbReference type="GeneID" id="19275771"/>